<dbReference type="PANTHER" id="PTHR31751">
    <property type="entry name" value="SI:CH211-108C17.2-RELATED-RELATED"/>
    <property type="match status" value="1"/>
</dbReference>
<reference evidence="1" key="1">
    <citation type="submission" date="2006-10" db="EMBL/GenBank/DDBJ databases">
        <authorList>
            <person name="Amadeo P."/>
            <person name="Zhao Q."/>
            <person name="Wortman J."/>
            <person name="Fraser-Liggett C."/>
            <person name="Carlton J."/>
        </authorList>
    </citation>
    <scope>NUCLEOTIDE SEQUENCE</scope>
    <source>
        <strain evidence="1">G3</strain>
    </source>
</reference>
<evidence type="ECO:0000313" key="1">
    <source>
        <dbReference type="EMBL" id="EAY04662.1"/>
    </source>
</evidence>
<keyword evidence="2" id="KW-1185">Reference proteome</keyword>
<sequence>MGHIVHPKRKTKAMHNILLHERRRLSARQMLGACIMTGMPYTKGARFLSLCGTKPPVKSGVMRQQRFCDDKIRRLKSISLMLSRKSFSGYLSIDARWTHRRNSPSCTVTALDAVTKRVLACVNINHIGGNRQHAQYSGASNNMESAGTRIILKQLKKYNILKDVKEIIKDRDNKSVSDFKEFGVSHLERFDPGHVSKNISKDFTKFSASHKTVEVFNDKTQKIEKIERPFWGLNASLSMWLWSCFAEENIDKRTKMWENCVYHYVGNHSFCEPHNYKCFEWQKGVNSIQLQFMLYDWVHKWTPIVSKVSSIGSTCMNEAFNSKIACYLDKSRAWKNINIRVNVAILEWNDPEHFLGDIQKALHLPPLPEDCVKSFEENCYSKMILKKKLLQKVLKNRTNTKNSFRVYQEEIIKFSSPNGNQKTKTLMTLINENYILFIVFVFN</sequence>
<dbReference type="OrthoDB" id="10668499at2759"/>
<organism evidence="1 2">
    <name type="scientific">Trichomonas vaginalis (strain ATCC PRA-98 / G3)</name>
    <dbReference type="NCBI Taxonomy" id="412133"/>
    <lineage>
        <taxon>Eukaryota</taxon>
        <taxon>Metamonada</taxon>
        <taxon>Parabasalia</taxon>
        <taxon>Trichomonadida</taxon>
        <taxon>Trichomonadidae</taxon>
        <taxon>Trichomonas</taxon>
    </lineage>
</organism>
<dbReference type="InParanoid" id="A2ERT1"/>
<accession>A2ERT1</accession>
<dbReference type="AlphaFoldDB" id="A2ERT1"/>
<proteinExistence type="predicted"/>
<dbReference type="EMBL" id="DS113469">
    <property type="protein sequence ID" value="EAY04662.1"/>
    <property type="molecule type" value="Genomic_DNA"/>
</dbReference>
<reference evidence="1" key="2">
    <citation type="journal article" date="2007" name="Science">
        <title>Draft genome sequence of the sexually transmitted pathogen Trichomonas vaginalis.</title>
        <authorList>
            <person name="Carlton J.M."/>
            <person name="Hirt R.P."/>
            <person name="Silva J.C."/>
            <person name="Delcher A.L."/>
            <person name="Schatz M."/>
            <person name="Zhao Q."/>
            <person name="Wortman J.R."/>
            <person name="Bidwell S.L."/>
            <person name="Alsmark U.C.M."/>
            <person name="Besteiro S."/>
            <person name="Sicheritz-Ponten T."/>
            <person name="Noel C.J."/>
            <person name="Dacks J.B."/>
            <person name="Foster P.G."/>
            <person name="Simillion C."/>
            <person name="Van de Peer Y."/>
            <person name="Miranda-Saavedra D."/>
            <person name="Barton G.J."/>
            <person name="Westrop G.D."/>
            <person name="Mueller S."/>
            <person name="Dessi D."/>
            <person name="Fiori P.L."/>
            <person name="Ren Q."/>
            <person name="Paulsen I."/>
            <person name="Zhang H."/>
            <person name="Bastida-Corcuera F.D."/>
            <person name="Simoes-Barbosa A."/>
            <person name="Brown M.T."/>
            <person name="Hayes R.D."/>
            <person name="Mukherjee M."/>
            <person name="Okumura C.Y."/>
            <person name="Schneider R."/>
            <person name="Smith A.J."/>
            <person name="Vanacova S."/>
            <person name="Villalvazo M."/>
            <person name="Haas B.J."/>
            <person name="Pertea M."/>
            <person name="Feldblyum T.V."/>
            <person name="Utterback T.R."/>
            <person name="Shu C.L."/>
            <person name="Osoegawa K."/>
            <person name="de Jong P.J."/>
            <person name="Hrdy I."/>
            <person name="Horvathova L."/>
            <person name="Zubacova Z."/>
            <person name="Dolezal P."/>
            <person name="Malik S.B."/>
            <person name="Logsdon J.M. Jr."/>
            <person name="Henze K."/>
            <person name="Gupta A."/>
            <person name="Wang C.C."/>
            <person name="Dunne R.L."/>
            <person name="Upcroft J.A."/>
            <person name="Upcroft P."/>
            <person name="White O."/>
            <person name="Salzberg S.L."/>
            <person name="Tang P."/>
            <person name="Chiu C.-H."/>
            <person name="Lee Y.-S."/>
            <person name="Embley T.M."/>
            <person name="Coombs G.H."/>
            <person name="Mottram J.C."/>
            <person name="Tachezy J."/>
            <person name="Fraser-Liggett C.M."/>
            <person name="Johnson P.J."/>
        </authorList>
    </citation>
    <scope>NUCLEOTIDE SEQUENCE [LARGE SCALE GENOMIC DNA]</scope>
    <source>
        <strain evidence="1">G3</strain>
    </source>
</reference>
<dbReference type="PANTHER" id="PTHR31751:SF37">
    <property type="entry name" value="INITIATOR BINDING DOMAIN-CONTAINING PROTEIN"/>
    <property type="match status" value="1"/>
</dbReference>
<protein>
    <submittedName>
        <fullName evidence="1">Uncharacterized protein</fullName>
    </submittedName>
</protein>
<dbReference type="VEuPathDB" id="TrichDB:TVAGG3_0539350"/>
<gene>
    <name evidence="1" type="ORF">TVAG_227790</name>
</gene>
<dbReference type="VEuPathDB" id="TrichDB:TVAG_227790"/>
<evidence type="ECO:0000313" key="2">
    <source>
        <dbReference type="Proteomes" id="UP000001542"/>
    </source>
</evidence>
<name>A2ERT1_TRIV3</name>
<dbReference type="Proteomes" id="UP000001542">
    <property type="component" value="Unassembled WGS sequence"/>
</dbReference>